<dbReference type="InterPro" id="IPR005656">
    <property type="entry name" value="MmgE_PrpD"/>
</dbReference>
<comment type="caution">
    <text evidence="4">The sequence shown here is derived from an EMBL/GenBank/DDBJ whole genome shotgun (WGS) entry which is preliminary data.</text>
</comment>
<name>A0A0F5FJX9_9HYPH</name>
<keyword evidence="5" id="KW-1185">Reference proteome</keyword>
<evidence type="ECO:0000259" key="2">
    <source>
        <dbReference type="Pfam" id="PF03972"/>
    </source>
</evidence>
<evidence type="ECO:0008006" key="6">
    <source>
        <dbReference type="Google" id="ProtNLM"/>
    </source>
</evidence>
<dbReference type="PATRIC" id="fig|429727.3.peg.803"/>
<dbReference type="Pfam" id="PF03972">
    <property type="entry name" value="MmgE_PrpD_N"/>
    <property type="match status" value="1"/>
</dbReference>
<dbReference type="Pfam" id="PF19305">
    <property type="entry name" value="MmgE_PrpD_C"/>
    <property type="match status" value="1"/>
</dbReference>
<evidence type="ECO:0000313" key="4">
    <source>
        <dbReference type="EMBL" id="KKB09146.1"/>
    </source>
</evidence>
<dbReference type="RefSeq" id="WP_046103836.1">
    <property type="nucleotide sequence ID" value="NZ_JZEY01000054.1"/>
</dbReference>
<evidence type="ECO:0000259" key="3">
    <source>
        <dbReference type="Pfam" id="PF19305"/>
    </source>
</evidence>
<evidence type="ECO:0000256" key="1">
    <source>
        <dbReference type="ARBA" id="ARBA00006174"/>
    </source>
</evidence>
<dbReference type="PANTHER" id="PTHR16943:SF8">
    <property type="entry name" value="2-METHYLCITRATE DEHYDRATASE"/>
    <property type="match status" value="1"/>
</dbReference>
<dbReference type="AlphaFoldDB" id="A0A0F5FJX9"/>
<dbReference type="Gene3D" id="1.10.4100.10">
    <property type="entry name" value="2-methylcitrate dehydratase PrpD"/>
    <property type="match status" value="1"/>
</dbReference>
<dbReference type="InterPro" id="IPR042188">
    <property type="entry name" value="MmgE/PrpD_sf_2"/>
</dbReference>
<protein>
    <recommendedName>
        <fullName evidence="6">MmgE/PrpD family protein</fullName>
    </recommendedName>
</protein>
<proteinExistence type="inferred from homology"/>
<dbReference type="OrthoDB" id="9795089at2"/>
<dbReference type="SUPFAM" id="SSF103378">
    <property type="entry name" value="2-methylcitrate dehydratase PrpD"/>
    <property type="match status" value="1"/>
</dbReference>
<comment type="similarity">
    <text evidence="1">Belongs to the PrpD family.</text>
</comment>
<evidence type="ECO:0000313" key="5">
    <source>
        <dbReference type="Proteomes" id="UP000033649"/>
    </source>
</evidence>
<dbReference type="InterPro" id="IPR036148">
    <property type="entry name" value="MmgE/PrpD_sf"/>
</dbReference>
<feature type="domain" description="MmgE/PrpD C-terminal" evidence="3">
    <location>
        <begin position="267"/>
        <end position="417"/>
    </location>
</feature>
<dbReference type="Proteomes" id="UP000033649">
    <property type="component" value="Unassembled WGS sequence"/>
</dbReference>
<accession>A0A0F5FJX9</accession>
<dbReference type="Gene3D" id="3.30.1330.120">
    <property type="entry name" value="2-methylcitrate dehydratase PrpD"/>
    <property type="match status" value="1"/>
</dbReference>
<reference evidence="4 5" key="1">
    <citation type="submission" date="2015-03" db="EMBL/GenBank/DDBJ databases">
        <authorList>
            <person name="Hassan Y."/>
            <person name="Lepp D."/>
            <person name="Li X.-Z."/>
            <person name="Zhou T."/>
        </authorList>
    </citation>
    <scope>NUCLEOTIDE SEQUENCE [LARGE SCALE GENOMIC DNA]</scope>
    <source>
        <strain evidence="4 5">IPL18</strain>
    </source>
</reference>
<dbReference type="InterPro" id="IPR045336">
    <property type="entry name" value="MmgE_PrpD_N"/>
</dbReference>
<dbReference type="EMBL" id="JZEY01000054">
    <property type="protein sequence ID" value="KKB09146.1"/>
    <property type="molecule type" value="Genomic_DNA"/>
</dbReference>
<dbReference type="GO" id="GO:0016829">
    <property type="term" value="F:lyase activity"/>
    <property type="evidence" value="ECO:0007669"/>
    <property type="project" value="InterPro"/>
</dbReference>
<dbReference type="InterPro" id="IPR042183">
    <property type="entry name" value="MmgE/PrpD_sf_1"/>
</dbReference>
<dbReference type="PANTHER" id="PTHR16943">
    <property type="entry name" value="2-METHYLCITRATE DEHYDRATASE-RELATED"/>
    <property type="match status" value="1"/>
</dbReference>
<dbReference type="InterPro" id="IPR045337">
    <property type="entry name" value="MmgE_PrpD_C"/>
</dbReference>
<sequence length="454" mass="46844">MTRPVSAELAAFAVDTSWSDLPHDVQQEALRALTNGLAAGLGGAGDLAVKAILRSLRPMSAAGQCSLIGESERVDMGLAAFVNAAAINVLDFDETHVGTIIHPVAPVAGAALALAEELGATGSDLLGAIVIGIEAACRIGNAISPGHYARGWHITATCGIFGAALAASRLLRLDHGQTLHALGIASSQASGLVETLGTMAKSVGVGHAARGGLTAALMAREGIEGPSAPLEGRLAFLAVTSDRWEPEKIVEGLGADWEIQRLMYKPYPCGVVLNPVIDACLWLRTEPGFDATQIRLVEVRGSELLRARTDRPDVTRGREAQVSAQHAVSISLLRGAAGAAEFSDAAVNDPDVIALRSRVGHIVVAADMAEDEAHVRICFADGTVIQRLVTTSLGSLETPLSDGMIAEKMRALAAHGGTGVHADGVLSAVSALPAAPDSAALMQALRAQEPSVEP</sequence>
<dbReference type="STRING" id="429727.VE26_03855"/>
<gene>
    <name evidence="4" type="ORF">VE26_03855</name>
</gene>
<feature type="domain" description="MmgE/PrpD N-terminal" evidence="2">
    <location>
        <begin position="8"/>
        <end position="246"/>
    </location>
</feature>
<organism evidence="4 5">
    <name type="scientific">Devosia chinhatensis</name>
    <dbReference type="NCBI Taxonomy" id="429727"/>
    <lineage>
        <taxon>Bacteria</taxon>
        <taxon>Pseudomonadati</taxon>
        <taxon>Pseudomonadota</taxon>
        <taxon>Alphaproteobacteria</taxon>
        <taxon>Hyphomicrobiales</taxon>
        <taxon>Devosiaceae</taxon>
        <taxon>Devosia</taxon>
    </lineage>
</organism>